<dbReference type="EMBL" id="BARW01034413">
    <property type="protein sequence ID" value="GAJ06145.1"/>
    <property type="molecule type" value="Genomic_DNA"/>
</dbReference>
<comment type="caution">
    <text evidence="1">The sequence shown here is derived from an EMBL/GenBank/DDBJ whole genome shotgun (WGS) entry which is preliminary data.</text>
</comment>
<evidence type="ECO:0000313" key="1">
    <source>
        <dbReference type="EMBL" id="GAJ06145.1"/>
    </source>
</evidence>
<name>X1VGD1_9ZZZZ</name>
<proteinExistence type="predicted"/>
<organism evidence="1">
    <name type="scientific">marine sediment metagenome</name>
    <dbReference type="NCBI Taxonomy" id="412755"/>
    <lineage>
        <taxon>unclassified sequences</taxon>
        <taxon>metagenomes</taxon>
        <taxon>ecological metagenomes</taxon>
    </lineage>
</organism>
<feature type="non-terminal residue" evidence="1">
    <location>
        <position position="77"/>
    </location>
</feature>
<sequence length="77" mass="8870">MRNMSFSLTKTHILNQTKTVTRRQGWTFLKPGDLLQPVEKCMGLKKGERVKKLGCPIRVVSVDRQPLHLITPEDVIR</sequence>
<dbReference type="AlphaFoldDB" id="X1VGD1"/>
<reference evidence="1" key="1">
    <citation type="journal article" date="2014" name="Front. Microbiol.">
        <title>High frequency of phylogenetically diverse reductive dehalogenase-homologous genes in deep subseafloor sedimentary metagenomes.</title>
        <authorList>
            <person name="Kawai M."/>
            <person name="Futagami T."/>
            <person name="Toyoda A."/>
            <person name="Takaki Y."/>
            <person name="Nishi S."/>
            <person name="Hori S."/>
            <person name="Arai W."/>
            <person name="Tsubouchi T."/>
            <person name="Morono Y."/>
            <person name="Uchiyama I."/>
            <person name="Ito T."/>
            <person name="Fujiyama A."/>
            <person name="Inagaki F."/>
            <person name="Takami H."/>
        </authorList>
    </citation>
    <scope>NUCLEOTIDE SEQUENCE</scope>
    <source>
        <strain evidence="1">Expedition CK06-06</strain>
    </source>
</reference>
<protein>
    <submittedName>
        <fullName evidence="1">Uncharacterized protein</fullName>
    </submittedName>
</protein>
<accession>X1VGD1</accession>
<gene>
    <name evidence="1" type="ORF">S12H4_53945</name>
</gene>